<accession>A0ABQ2AHG8</accession>
<evidence type="ECO:0000313" key="4">
    <source>
        <dbReference type="Proteomes" id="UP000637774"/>
    </source>
</evidence>
<name>A0ABQ2AHG8_9BACT</name>
<dbReference type="EMBL" id="BMGY01000052">
    <property type="protein sequence ID" value="GGH90339.1"/>
    <property type="molecule type" value="Genomic_DNA"/>
</dbReference>
<evidence type="ECO:0000256" key="1">
    <source>
        <dbReference type="SAM" id="Coils"/>
    </source>
</evidence>
<feature type="coiled-coil region" evidence="1">
    <location>
        <begin position="53"/>
        <end position="97"/>
    </location>
</feature>
<dbReference type="RefSeq" id="WP_188563489.1">
    <property type="nucleotide sequence ID" value="NZ_BMGY01000052.1"/>
</dbReference>
<organism evidence="3 4">
    <name type="scientific">Hymenobacter frigidus</name>
    <dbReference type="NCBI Taxonomy" id="1524095"/>
    <lineage>
        <taxon>Bacteria</taxon>
        <taxon>Pseudomonadati</taxon>
        <taxon>Bacteroidota</taxon>
        <taxon>Cytophagia</taxon>
        <taxon>Cytophagales</taxon>
        <taxon>Hymenobacteraceae</taxon>
        <taxon>Hymenobacter</taxon>
    </lineage>
</organism>
<keyword evidence="4" id="KW-1185">Reference proteome</keyword>
<evidence type="ECO:0000313" key="3">
    <source>
        <dbReference type="EMBL" id="GGH90339.1"/>
    </source>
</evidence>
<dbReference type="Proteomes" id="UP000637774">
    <property type="component" value="Unassembled WGS sequence"/>
</dbReference>
<keyword evidence="1" id="KW-0175">Coiled coil</keyword>
<feature type="signal peptide" evidence="2">
    <location>
        <begin position="1"/>
        <end position="31"/>
    </location>
</feature>
<comment type="caution">
    <text evidence="3">The sequence shown here is derived from an EMBL/GenBank/DDBJ whole genome shotgun (WGS) entry which is preliminary data.</text>
</comment>
<evidence type="ECO:0000256" key="2">
    <source>
        <dbReference type="SAM" id="SignalP"/>
    </source>
</evidence>
<dbReference type="PROSITE" id="PS51257">
    <property type="entry name" value="PROKAR_LIPOPROTEIN"/>
    <property type="match status" value="1"/>
</dbReference>
<keyword evidence="2" id="KW-0732">Signal</keyword>
<reference evidence="4" key="1">
    <citation type="journal article" date="2019" name="Int. J. Syst. Evol. Microbiol.">
        <title>The Global Catalogue of Microorganisms (GCM) 10K type strain sequencing project: providing services to taxonomists for standard genome sequencing and annotation.</title>
        <authorList>
            <consortium name="The Broad Institute Genomics Platform"/>
            <consortium name="The Broad Institute Genome Sequencing Center for Infectious Disease"/>
            <person name="Wu L."/>
            <person name="Ma J."/>
        </authorList>
    </citation>
    <scope>NUCLEOTIDE SEQUENCE [LARGE SCALE GENOMIC DNA]</scope>
    <source>
        <strain evidence="4">CGMCC 1.14966</strain>
    </source>
</reference>
<gene>
    <name evidence="3" type="ORF">GCM10011495_35980</name>
</gene>
<sequence>MLILFRTAMTSYYRSLTWVLLLGLSAGGCQSSTSGTDVSADLNSNNPAVAAQAQKVQQLLGQLKQQQAVIEAEKNQLKALQLQLEGAQQNLEGLRKEAQVNP</sequence>
<proteinExistence type="predicted"/>
<feature type="chain" id="PRO_5045236431" evidence="2">
    <location>
        <begin position="32"/>
        <end position="102"/>
    </location>
</feature>
<protein>
    <submittedName>
        <fullName evidence="3">Uncharacterized protein</fullName>
    </submittedName>
</protein>